<feature type="transmembrane region" description="Helical" evidence="6">
    <location>
        <begin position="488"/>
        <end position="515"/>
    </location>
</feature>
<dbReference type="AlphaFoldDB" id="A0A819QKZ4"/>
<evidence type="ECO:0000313" key="9">
    <source>
        <dbReference type="Proteomes" id="UP000663881"/>
    </source>
</evidence>
<sequence>MNIEMHQQETPTSTSTDEVTLPNNDQLVNESITQQQQDVAINIDDRFGPSCAPVLSQAQIVNNIIEASIRLDRQRWAFLFIPCIPFFIIMFLTWIIWVTVDRSSVSEKESLSFTLIIAIISTSLTGFMLLWALCYGAINYSNRNNYAMLQSNVRLLIKLEGDQWVRYVEYLYGSNRAGFGYFGAIGAMTFCLCRKPHYKELIARGYGYIVLCEQGFILDEMTFVVRNQTHIILTVTYVTNMGLRVYLLKKNAKYVVRKYASEAERQYAAQVALKAQMVPLDILLPNIPQNMAAVLGLQIHGTICAERFSTLGTPAFNNEASSIYLDNWLNAFVAIERGYSVFIGVSFNKNKSKYLAKRIIILLFILIFLSIIHEPIYRDLYDDDEENRIWCVTHYSKFIQTYNSTIIFIHFLIPLLINFFSAVFIIIMTARQRNTSNSKLTFYQQLIKQFKEHKPILISSILVVILSLPRLIISLLTTCMKSSSKPLLYLIGYFISFLPSMLMLFVFVLTSYLYFKQFKESIQSCFKRRQ</sequence>
<evidence type="ECO:0000256" key="2">
    <source>
        <dbReference type="ARBA" id="ARBA00022692"/>
    </source>
</evidence>
<dbReference type="InterPro" id="IPR000276">
    <property type="entry name" value="GPCR_Rhodpsn"/>
</dbReference>
<dbReference type="Proteomes" id="UP000663881">
    <property type="component" value="Unassembled WGS sequence"/>
</dbReference>
<feature type="region of interest" description="Disordered" evidence="5">
    <location>
        <begin position="1"/>
        <end position="21"/>
    </location>
</feature>
<protein>
    <recommendedName>
        <fullName evidence="7">G-protein coupled receptors family 1 profile domain-containing protein</fullName>
    </recommendedName>
</protein>
<gene>
    <name evidence="8" type="ORF">OKA104_LOCUS31674</name>
</gene>
<evidence type="ECO:0000256" key="6">
    <source>
        <dbReference type="SAM" id="Phobius"/>
    </source>
</evidence>
<comment type="subcellular location">
    <subcellularLocation>
        <location evidence="1">Membrane</location>
    </subcellularLocation>
</comment>
<evidence type="ECO:0000259" key="7">
    <source>
        <dbReference type="PROSITE" id="PS50262"/>
    </source>
</evidence>
<proteinExistence type="predicted"/>
<feature type="transmembrane region" description="Helical" evidence="6">
    <location>
        <begin position="359"/>
        <end position="377"/>
    </location>
</feature>
<feature type="transmembrane region" description="Helical" evidence="6">
    <location>
        <begin position="456"/>
        <end position="476"/>
    </location>
</feature>
<dbReference type="GO" id="GO:0016020">
    <property type="term" value="C:membrane"/>
    <property type="evidence" value="ECO:0007669"/>
    <property type="project" value="UniProtKB-SubCell"/>
</dbReference>
<evidence type="ECO:0000256" key="1">
    <source>
        <dbReference type="ARBA" id="ARBA00004370"/>
    </source>
</evidence>
<feature type="transmembrane region" description="Helical" evidence="6">
    <location>
        <begin position="76"/>
        <end position="100"/>
    </location>
</feature>
<dbReference type="PROSITE" id="PS50262">
    <property type="entry name" value="G_PROTEIN_RECEP_F1_2"/>
    <property type="match status" value="1"/>
</dbReference>
<evidence type="ECO:0000256" key="4">
    <source>
        <dbReference type="ARBA" id="ARBA00023136"/>
    </source>
</evidence>
<dbReference type="EMBL" id="CAJOAY010003645">
    <property type="protein sequence ID" value="CAF4032773.1"/>
    <property type="molecule type" value="Genomic_DNA"/>
</dbReference>
<name>A0A819QKZ4_9BILA</name>
<keyword evidence="4 6" id="KW-0472">Membrane</keyword>
<reference evidence="8" key="1">
    <citation type="submission" date="2021-02" db="EMBL/GenBank/DDBJ databases">
        <authorList>
            <person name="Nowell W R."/>
        </authorList>
    </citation>
    <scope>NUCLEOTIDE SEQUENCE</scope>
</reference>
<dbReference type="Gene3D" id="1.20.1070.10">
    <property type="entry name" value="Rhodopsin 7-helix transmembrane proteins"/>
    <property type="match status" value="1"/>
</dbReference>
<feature type="transmembrane region" description="Helical" evidence="6">
    <location>
        <begin position="406"/>
        <end position="430"/>
    </location>
</feature>
<keyword evidence="3 6" id="KW-1133">Transmembrane helix</keyword>
<evidence type="ECO:0000313" key="8">
    <source>
        <dbReference type="EMBL" id="CAF4032773.1"/>
    </source>
</evidence>
<keyword evidence="2 6" id="KW-0812">Transmembrane</keyword>
<dbReference type="Pfam" id="PF00001">
    <property type="entry name" value="7tm_1"/>
    <property type="match status" value="1"/>
</dbReference>
<dbReference type="GO" id="GO:0004930">
    <property type="term" value="F:G protein-coupled receptor activity"/>
    <property type="evidence" value="ECO:0007669"/>
    <property type="project" value="InterPro"/>
</dbReference>
<feature type="transmembrane region" description="Helical" evidence="6">
    <location>
        <begin position="112"/>
        <end position="138"/>
    </location>
</feature>
<feature type="domain" description="G-protein coupled receptors family 1 profile" evidence="7">
    <location>
        <begin position="328"/>
        <end position="507"/>
    </location>
</feature>
<feature type="compositionally biased region" description="Polar residues" evidence="5">
    <location>
        <begin position="8"/>
        <end position="21"/>
    </location>
</feature>
<evidence type="ECO:0000256" key="3">
    <source>
        <dbReference type="ARBA" id="ARBA00022989"/>
    </source>
</evidence>
<accession>A0A819QKZ4</accession>
<evidence type="ECO:0000256" key="5">
    <source>
        <dbReference type="SAM" id="MobiDB-lite"/>
    </source>
</evidence>
<dbReference type="SUPFAM" id="SSF81321">
    <property type="entry name" value="Family A G protein-coupled receptor-like"/>
    <property type="match status" value="1"/>
</dbReference>
<organism evidence="8 9">
    <name type="scientific">Adineta steineri</name>
    <dbReference type="NCBI Taxonomy" id="433720"/>
    <lineage>
        <taxon>Eukaryota</taxon>
        <taxon>Metazoa</taxon>
        <taxon>Spiralia</taxon>
        <taxon>Gnathifera</taxon>
        <taxon>Rotifera</taxon>
        <taxon>Eurotatoria</taxon>
        <taxon>Bdelloidea</taxon>
        <taxon>Adinetida</taxon>
        <taxon>Adinetidae</taxon>
        <taxon>Adineta</taxon>
    </lineage>
</organism>
<dbReference type="InterPro" id="IPR017452">
    <property type="entry name" value="GPCR_Rhodpsn_7TM"/>
</dbReference>
<comment type="caution">
    <text evidence="8">The sequence shown here is derived from an EMBL/GenBank/DDBJ whole genome shotgun (WGS) entry which is preliminary data.</text>
</comment>